<reference evidence="2 3" key="1">
    <citation type="journal article" date="2007" name="Science">
        <title>Genomic minimalism in the early diverging intestinal parasite Giardia lamblia.</title>
        <authorList>
            <person name="Morrison H.G."/>
            <person name="McArthur A.G."/>
            <person name="Gillin F.D."/>
            <person name="Aley S.B."/>
            <person name="Adam R.D."/>
            <person name="Olsen G.J."/>
            <person name="Best A.A."/>
            <person name="Cande W.Z."/>
            <person name="Chen F."/>
            <person name="Cipriano M.J."/>
            <person name="Davids B.J."/>
            <person name="Dawson S.C."/>
            <person name="Elmendorf H.G."/>
            <person name="Hehl A.B."/>
            <person name="Holder M.E."/>
            <person name="Huse S.M."/>
            <person name="Kim U.U."/>
            <person name="Lasek-Nesselquist E."/>
            <person name="Manning G."/>
            <person name="Nigam A."/>
            <person name="Nixon J.E."/>
            <person name="Palm D."/>
            <person name="Passamaneck N.E."/>
            <person name="Prabhu A."/>
            <person name="Reich C.I."/>
            <person name="Reiner D.S."/>
            <person name="Samuelson J."/>
            <person name="Svard S.G."/>
            <person name="Sogin M.L."/>
        </authorList>
    </citation>
    <scope>NUCLEOTIDE SEQUENCE [LARGE SCALE GENOMIC DNA]</scope>
    <source>
        <strain evidence="2 3">WB C6</strain>
    </source>
</reference>
<evidence type="ECO:0000313" key="3">
    <source>
        <dbReference type="Proteomes" id="UP000001548"/>
    </source>
</evidence>
<dbReference type="InterPro" id="IPR056842">
    <property type="entry name" value="THADA-like_TPR_C"/>
</dbReference>
<dbReference type="VEuPathDB" id="GiardiaDB:GL50803_21330"/>
<dbReference type="Pfam" id="PF25151">
    <property type="entry name" value="TPR_Trm732_C"/>
    <property type="match status" value="1"/>
</dbReference>
<feature type="domain" description="tRNA (32-2'-O)-methyltransferase regulator THADA-like C-terminal TPR repeats region" evidence="1">
    <location>
        <begin position="715"/>
        <end position="807"/>
    </location>
</feature>
<evidence type="ECO:0000259" key="1">
    <source>
        <dbReference type="Pfam" id="PF25151"/>
    </source>
</evidence>
<protein>
    <recommendedName>
        <fullName evidence="1">tRNA (32-2'-O)-methyltransferase regulator THADA-like C-terminal TPR repeats region domain-containing protein</fullName>
    </recommendedName>
</protein>
<comment type="caution">
    <text evidence="2">The sequence shown here is derived from an EMBL/GenBank/DDBJ whole genome shotgun (WGS) entry which is preliminary data.</text>
</comment>
<dbReference type="PROSITE" id="PS51257">
    <property type="entry name" value="PROKAR_LIPOPROTEIN"/>
    <property type="match status" value="1"/>
</dbReference>
<dbReference type="EMBL" id="AACB03000002">
    <property type="protein sequence ID" value="KAE8303541.1"/>
    <property type="molecule type" value="Genomic_DNA"/>
</dbReference>
<keyword evidence="3" id="KW-1185">Reference proteome</keyword>
<name>D3KGQ7_GIAIC</name>
<dbReference type="OMA" id="IYHIASW"/>
<evidence type="ECO:0000313" key="2">
    <source>
        <dbReference type="EMBL" id="KAE8303541.1"/>
    </source>
</evidence>
<organism evidence="2 3">
    <name type="scientific">Giardia intestinalis (strain ATCC 50803 / WB clone C6)</name>
    <name type="common">Giardia lamblia</name>
    <dbReference type="NCBI Taxonomy" id="184922"/>
    <lineage>
        <taxon>Eukaryota</taxon>
        <taxon>Metamonada</taxon>
        <taxon>Diplomonadida</taxon>
        <taxon>Hexamitidae</taxon>
        <taxon>Giardiinae</taxon>
        <taxon>Giardia</taxon>
    </lineage>
</organism>
<sequence length="876" mass="96767">MLNRDVLWGLSPAAIGSCKYCNREYTPEVADKLILLSTLVSCPRGQQAEAQLIASLGTKLVAYRIATLHNKLRSLHLKQTVSTLSSEDESKLGSLIFKIGMEKQLLQATLVTLFERTVTEIIHRYDFSSKTLPVFGLKVLHAVVENIKHAGVSLPISSLDLMLELTILSKASAHVALLPVLFDFIRISFSTSQRDNSVLHEVQAKLTSQYVELLPSSQSSIKSFASTLFLVLAVAEELPLGASVFYSLTSVLDSTSLDNFLQSLSRGPAELVNKETIRCLTDCMLLIEVMVLSMLFYMKELSSLTSPHADVPHTKPSIPCFIQKYLRDCRQLSSRFTYYVQMAIRGMTDNPHIFRYVNTEEHVDLSSGKIHVSEPEDTTTNLYSDLCAGVFSEHGFISSRDIYHIASWSFVISSAELFWSTSQLISSQSLSLVKTHMLTKDITTMVCTLAPIFHKEVIGSCRTSFQSLIAHLARHPCNHQEAESSRIVLTAINRTLLSLIGSQQVPISRGGGSLPSLILSYVNGIVSQLQQKYASNDIIAYEFLAQSTLAPDSVDNSFASKSPNDPVATREDKGHRQRALRGQGPNLLQEDWYLYLNKSVGSILNALLRNLATLRLLGHESDLRSGLHSMLVLHVLLLEATTPFEFRIFSRIAGEVIVLLERYGSKHYLFRCAAFSALMGLATRVARQTSKHQKRYHIEDLFLSRVFRSSTYIVRSDPGLFALLQILASCAPSHTTASFLRSSHPHVLSTVITCLSSPNIHLRVSAARATSPIFGTGSSALSCLFTELESVRSITLNSLHGIIFACRVLIRPYTPFKEGRGYPLLDSIKVIASASELAACRSVIEAFLSQYATGLQVLANAKLCISELNGIIADLA</sequence>
<dbReference type="Proteomes" id="UP000001548">
    <property type="component" value="Unassembled WGS sequence"/>
</dbReference>
<gene>
    <name evidence="2" type="ORF">GL50803_0021330</name>
</gene>
<accession>D3KGQ7</accession>
<dbReference type="HOGENOM" id="CLU_328307_0_0_1"/>
<dbReference type="AlphaFoldDB" id="D3KGQ7"/>
<proteinExistence type="predicted"/>